<dbReference type="RefSeq" id="WP_268061512.1">
    <property type="nucleotide sequence ID" value="NZ_JAPQFJ010000010.1"/>
</dbReference>
<dbReference type="Proteomes" id="UP001144612">
    <property type="component" value="Unassembled WGS sequence"/>
</dbReference>
<protein>
    <recommendedName>
        <fullName evidence="3">Nucleotidyl transferase AbiEii/AbiGii toxin family protein</fullName>
    </recommendedName>
</protein>
<dbReference type="EMBL" id="JAPQFJ010000010">
    <property type="protein sequence ID" value="MCY6959090.1"/>
    <property type="molecule type" value="Genomic_DNA"/>
</dbReference>
<reference evidence="1" key="1">
    <citation type="submission" date="2022-12" db="EMBL/GenBank/DDBJ databases">
        <title>Clostridium sp. nov., isolated from industrial wastewater.</title>
        <authorList>
            <person name="Jiayan W."/>
        </authorList>
    </citation>
    <scope>NUCLEOTIDE SEQUENCE</scope>
    <source>
        <strain evidence="1">ZC22-4</strain>
    </source>
</reference>
<keyword evidence="2" id="KW-1185">Reference proteome</keyword>
<name>A0ABT4D9Y2_9CLOT</name>
<dbReference type="Gene3D" id="3.10.450.620">
    <property type="entry name" value="JHP933, nucleotidyltransferase-like core domain"/>
    <property type="match status" value="1"/>
</dbReference>
<accession>A0ABT4D9Y2</accession>
<evidence type="ECO:0000313" key="2">
    <source>
        <dbReference type="Proteomes" id="UP001144612"/>
    </source>
</evidence>
<evidence type="ECO:0000313" key="1">
    <source>
        <dbReference type="EMBL" id="MCY6959090.1"/>
    </source>
</evidence>
<organism evidence="1 2">
    <name type="scientific">Clostridium brassicae</name>
    <dbReference type="NCBI Taxonomy" id="2999072"/>
    <lineage>
        <taxon>Bacteria</taxon>
        <taxon>Bacillati</taxon>
        <taxon>Bacillota</taxon>
        <taxon>Clostridia</taxon>
        <taxon>Eubacteriales</taxon>
        <taxon>Clostridiaceae</taxon>
        <taxon>Clostridium</taxon>
    </lineage>
</organism>
<evidence type="ECO:0008006" key="3">
    <source>
        <dbReference type="Google" id="ProtNLM"/>
    </source>
</evidence>
<gene>
    <name evidence="1" type="ORF">OW729_10790</name>
</gene>
<proteinExistence type="predicted"/>
<comment type="caution">
    <text evidence="1">The sequence shown here is derived from an EMBL/GenBank/DDBJ whole genome shotgun (WGS) entry which is preliminary data.</text>
</comment>
<sequence>MIEKQIWIYELHSHIQNRLKDNVMLKGGACAQLYLDLKVQRCTEDLDLYTNLTKQRLRKEMKIIENQFNSNKVPMRLYEYVPKSDILSQSRLPITTFIVKLPFIFAKSRKIREESIKIDFLHISMKKIPKYTMEKSKTMAMDLNYNAISIDIYTLITSKIVTFAVNSIGIESFKKDKLYKNAYDMFYLIKKYNHKELFPTISQYLKKSINEEFKIKKIDHISIERIFEDILQELCYLSIYDLKENFTGYSKRFLDFQINYLQQGIKDKLDFDGWGIICSYLYLWVLDLKNYFLFKDISKCLYIDKIEEVYNLYYCLDEIGKENYIDNIKKELDVKKGRYEYDYIENPIRFINLYNIFHC</sequence>